<dbReference type="InterPro" id="IPR007272">
    <property type="entry name" value="Sulf_transp_TsuA/YedE"/>
</dbReference>
<dbReference type="Pfam" id="PF04143">
    <property type="entry name" value="Sulf_transp"/>
    <property type="match status" value="1"/>
</dbReference>
<sequence length="362" mass="38264">MDSKKGIIFTGAVIGIISVILVYFGNPVNMGFCIACFIRDTAGAIGLHRAPIVQYIRPEIIGMVIGAFIMALSKKEFDARGGSSPFIRFSLGFIVMVGALMFLGCPLRMVLRLAGGDLNAIMGLVGFAVGIVIGIVFLNKGFSLKRNYKLNKSEGYLFPIVNIGLFILLVAAPAFIFFSKKGPGSAHAPIAIALIAGLIVGILAQRTRLCMVGGIRDLIMFKDSYLISGFISIFIFALIGNLIIGKFKLGFIGQPVAHTDALWNFLGMVLAGWGSVLLGGCPMRQLILSAEGNIDSVITVLGMLVGAAFCHNFSLASSAKGATANGKVAVVIGFILVCAISYVNIEKNAKVKMKGDVSVGSN</sequence>
<organism evidence="2 3">
    <name type="scientific">Clostridium botulinum</name>
    <dbReference type="NCBI Taxonomy" id="1491"/>
    <lineage>
        <taxon>Bacteria</taxon>
        <taxon>Bacillati</taxon>
        <taxon>Bacillota</taxon>
        <taxon>Clostridia</taxon>
        <taxon>Eubacteriales</taxon>
        <taxon>Clostridiaceae</taxon>
        <taxon>Clostridium</taxon>
    </lineage>
</organism>
<keyword evidence="1" id="KW-1133">Transmembrane helix</keyword>
<dbReference type="AlphaFoldDB" id="A0A6M0SVC8"/>
<dbReference type="Proteomes" id="UP000473089">
    <property type="component" value="Unassembled WGS sequence"/>
</dbReference>
<keyword evidence="1" id="KW-0472">Membrane</keyword>
<feature type="transmembrane region" description="Helical" evidence="1">
    <location>
        <begin position="7"/>
        <end position="25"/>
    </location>
</feature>
<evidence type="ECO:0000313" key="3">
    <source>
        <dbReference type="Proteomes" id="UP000473089"/>
    </source>
</evidence>
<dbReference type="EMBL" id="SGJP01000003">
    <property type="protein sequence ID" value="NFA59184.1"/>
    <property type="molecule type" value="Genomic_DNA"/>
</dbReference>
<feature type="transmembrane region" description="Helical" evidence="1">
    <location>
        <begin position="225"/>
        <end position="249"/>
    </location>
</feature>
<feature type="transmembrane region" description="Helical" evidence="1">
    <location>
        <begin position="156"/>
        <end position="178"/>
    </location>
</feature>
<dbReference type="NCBIfam" id="TIGR04112">
    <property type="entry name" value="seleno_YedE"/>
    <property type="match status" value="1"/>
</dbReference>
<feature type="transmembrane region" description="Helical" evidence="1">
    <location>
        <begin position="121"/>
        <end position="144"/>
    </location>
</feature>
<feature type="transmembrane region" description="Helical" evidence="1">
    <location>
        <begin position="85"/>
        <end position="109"/>
    </location>
</feature>
<comment type="caution">
    <text evidence="2">The sequence shown here is derived from an EMBL/GenBank/DDBJ whole genome shotgun (WGS) entry which is preliminary data.</text>
</comment>
<feature type="transmembrane region" description="Helical" evidence="1">
    <location>
        <begin position="261"/>
        <end position="281"/>
    </location>
</feature>
<name>A0A6M0SVC8_CLOBO</name>
<gene>
    <name evidence="2" type="ORF">EXM42_01850</name>
</gene>
<feature type="transmembrane region" description="Helical" evidence="1">
    <location>
        <begin position="184"/>
        <end position="204"/>
    </location>
</feature>
<feature type="transmembrane region" description="Helical" evidence="1">
    <location>
        <begin position="328"/>
        <end position="345"/>
    </location>
</feature>
<proteinExistence type="predicted"/>
<feature type="transmembrane region" description="Helical" evidence="1">
    <location>
        <begin position="293"/>
        <end position="316"/>
    </location>
</feature>
<evidence type="ECO:0000313" key="2">
    <source>
        <dbReference type="EMBL" id="NFA59184.1"/>
    </source>
</evidence>
<feature type="transmembrane region" description="Helical" evidence="1">
    <location>
        <begin position="55"/>
        <end position="73"/>
    </location>
</feature>
<accession>A0A6M0SVC8</accession>
<protein>
    <submittedName>
        <fullName evidence="2">YedE-related selenium metabolism membrane protein</fullName>
    </submittedName>
</protein>
<evidence type="ECO:0000256" key="1">
    <source>
        <dbReference type="SAM" id="Phobius"/>
    </source>
</evidence>
<reference evidence="2 3" key="1">
    <citation type="submission" date="2019-02" db="EMBL/GenBank/DDBJ databases">
        <title>Genome sequencing of Clostridium botulinum clinical isolates.</title>
        <authorList>
            <person name="Brunt J."/>
            <person name="Van Vliet A.H.M."/>
            <person name="Stringer S.C."/>
            <person name="Grant K.A."/>
            <person name="Carter A.C."/>
            <person name="Peck M.W."/>
        </authorList>
    </citation>
    <scope>NUCLEOTIDE SEQUENCE [LARGE SCALE GENOMIC DNA]</scope>
    <source>
        <strain evidence="2 3">R1125/03</strain>
    </source>
</reference>
<dbReference type="InterPro" id="IPR026366">
    <property type="entry name" value="Seleno_YedE"/>
</dbReference>
<keyword evidence="1" id="KW-0812">Transmembrane</keyword>